<evidence type="ECO:0000313" key="1">
    <source>
        <dbReference type="EMBL" id="MBX60920.1"/>
    </source>
</evidence>
<dbReference type="EMBL" id="GGEC01080436">
    <property type="protein sequence ID" value="MBX60920.1"/>
    <property type="molecule type" value="Transcribed_RNA"/>
</dbReference>
<proteinExistence type="predicted"/>
<reference evidence="1" key="1">
    <citation type="submission" date="2018-02" db="EMBL/GenBank/DDBJ databases">
        <title>Rhizophora mucronata_Transcriptome.</title>
        <authorList>
            <person name="Meera S.P."/>
            <person name="Sreeshan A."/>
            <person name="Augustine A."/>
        </authorList>
    </citation>
    <scope>NUCLEOTIDE SEQUENCE</scope>
    <source>
        <tissue evidence="1">Leaf</tissue>
    </source>
</reference>
<organism evidence="1">
    <name type="scientific">Rhizophora mucronata</name>
    <name type="common">Asiatic mangrove</name>
    <dbReference type="NCBI Taxonomy" id="61149"/>
    <lineage>
        <taxon>Eukaryota</taxon>
        <taxon>Viridiplantae</taxon>
        <taxon>Streptophyta</taxon>
        <taxon>Embryophyta</taxon>
        <taxon>Tracheophyta</taxon>
        <taxon>Spermatophyta</taxon>
        <taxon>Magnoliopsida</taxon>
        <taxon>eudicotyledons</taxon>
        <taxon>Gunneridae</taxon>
        <taxon>Pentapetalae</taxon>
        <taxon>rosids</taxon>
        <taxon>fabids</taxon>
        <taxon>Malpighiales</taxon>
        <taxon>Rhizophoraceae</taxon>
        <taxon>Rhizophora</taxon>
    </lineage>
</organism>
<dbReference type="AlphaFoldDB" id="A0A2P2Q1P2"/>
<name>A0A2P2Q1P2_RHIMU</name>
<sequence length="21" mass="2548">MKKPKKQKYGINQQITIRMTL</sequence>
<protein>
    <submittedName>
        <fullName evidence="1">Uncharacterized protein</fullName>
    </submittedName>
</protein>
<accession>A0A2P2Q1P2</accession>